<evidence type="ECO:0000313" key="6">
    <source>
        <dbReference type="EMBL" id="MBR0673902.1"/>
    </source>
</evidence>
<dbReference type="EMBL" id="JAAEDM010000097">
    <property type="protein sequence ID" value="MBR0673902.1"/>
    <property type="molecule type" value="Genomic_DNA"/>
</dbReference>
<proteinExistence type="predicted"/>
<dbReference type="InterPro" id="IPR007667">
    <property type="entry name" value="Hypoxia_induced_domain"/>
</dbReference>
<keyword evidence="7" id="KW-1185">Reference proteome</keyword>
<protein>
    <submittedName>
        <fullName evidence="6">Twin transmembrane helix small protein</fullName>
    </submittedName>
</protein>
<evidence type="ECO:0000256" key="1">
    <source>
        <dbReference type="ARBA" id="ARBA00022692"/>
    </source>
</evidence>
<gene>
    <name evidence="6" type="ORF">GXW76_22215</name>
</gene>
<comment type="caution">
    <text evidence="6">The sequence shown here is derived from an EMBL/GenBank/DDBJ whole genome shotgun (WGS) entry which is preliminary data.</text>
</comment>
<keyword evidence="1 4" id="KW-0812">Transmembrane</keyword>
<accession>A0A9X9X3C3</accession>
<name>A0A9X9X3C3_9PROT</name>
<dbReference type="Proteomes" id="UP001138751">
    <property type="component" value="Unassembled WGS sequence"/>
</dbReference>
<dbReference type="PROSITE" id="PS51503">
    <property type="entry name" value="HIG1"/>
    <property type="match status" value="1"/>
</dbReference>
<keyword evidence="2 4" id="KW-1133">Transmembrane helix</keyword>
<reference evidence="6" key="2">
    <citation type="journal article" date="2021" name="Syst. Appl. Microbiol.">
        <title>Roseomonas hellenica sp. nov., isolated from roots of wild-growing Alkanna tinctoria.</title>
        <authorList>
            <person name="Rat A."/>
            <person name="Naranjo H.D."/>
            <person name="Lebbe L."/>
            <person name="Cnockaert M."/>
            <person name="Krigas N."/>
            <person name="Grigoriadou K."/>
            <person name="Maloupa E."/>
            <person name="Willems A."/>
        </authorList>
    </citation>
    <scope>NUCLEOTIDE SEQUENCE</scope>
    <source>
        <strain evidence="6">LMG 31231</strain>
    </source>
</reference>
<dbReference type="Pfam" id="PF04588">
    <property type="entry name" value="HIG_1_N"/>
    <property type="match status" value="1"/>
</dbReference>
<sequence length="64" mass="6793">MITVLTILVGLAMLATLGVLLAGILGMAGGSGDSRRSNLLMRWRIGLQFIALALFAILLLLLKQ</sequence>
<reference evidence="6" key="1">
    <citation type="submission" date="2020-01" db="EMBL/GenBank/DDBJ databases">
        <authorList>
            <person name="Rat A."/>
        </authorList>
    </citation>
    <scope>NUCLEOTIDE SEQUENCE</scope>
    <source>
        <strain evidence="6">LMG 31231</strain>
    </source>
</reference>
<organism evidence="6 7">
    <name type="scientific">Neoroseomonas soli</name>
    <dbReference type="NCBI Taxonomy" id="1081025"/>
    <lineage>
        <taxon>Bacteria</taxon>
        <taxon>Pseudomonadati</taxon>
        <taxon>Pseudomonadota</taxon>
        <taxon>Alphaproteobacteria</taxon>
        <taxon>Acetobacterales</taxon>
        <taxon>Acetobacteraceae</taxon>
        <taxon>Neoroseomonas</taxon>
    </lineage>
</organism>
<evidence type="ECO:0000256" key="2">
    <source>
        <dbReference type="ARBA" id="ARBA00022989"/>
    </source>
</evidence>
<feature type="domain" description="HIG1" evidence="5">
    <location>
        <begin position="1"/>
        <end position="64"/>
    </location>
</feature>
<evidence type="ECO:0000313" key="7">
    <source>
        <dbReference type="Proteomes" id="UP001138751"/>
    </source>
</evidence>
<dbReference type="AlphaFoldDB" id="A0A9X9X3C3"/>
<feature type="transmembrane region" description="Helical" evidence="4">
    <location>
        <begin position="46"/>
        <end position="62"/>
    </location>
</feature>
<dbReference type="RefSeq" id="WP_211864300.1">
    <property type="nucleotide sequence ID" value="NZ_JAAEDM010000097.1"/>
</dbReference>
<evidence type="ECO:0000256" key="4">
    <source>
        <dbReference type="SAM" id="Phobius"/>
    </source>
</evidence>
<evidence type="ECO:0000259" key="5">
    <source>
        <dbReference type="PROSITE" id="PS51503"/>
    </source>
</evidence>
<dbReference type="NCBIfam" id="NF033233">
    <property type="entry name" value="twin_helix"/>
    <property type="match status" value="1"/>
</dbReference>
<keyword evidence="3 4" id="KW-0472">Membrane</keyword>
<evidence type="ECO:0000256" key="3">
    <source>
        <dbReference type="ARBA" id="ARBA00023136"/>
    </source>
</evidence>